<evidence type="ECO:0000256" key="1">
    <source>
        <dbReference type="SAM" id="MobiDB-lite"/>
    </source>
</evidence>
<dbReference type="PANTHER" id="PTHR35119">
    <property type="entry name" value="PROTEIN POLYCHOME"/>
    <property type="match status" value="1"/>
</dbReference>
<keyword evidence="3" id="KW-1185">Reference proteome</keyword>
<reference evidence="2 3" key="1">
    <citation type="submission" date="2024-06" db="EMBL/GenBank/DDBJ databases">
        <title>A chromosome level genome sequence of Diviner's sage (Salvia divinorum).</title>
        <authorList>
            <person name="Ford S.A."/>
            <person name="Ro D.-K."/>
            <person name="Ness R.W."/>
            <person name="Phillips M.A."/>
        </authorList>
    </citation>
    <scope>NUCLEOTIDE SEQUENCE [LARGE SCALE GENOMIC DNA]</scope>
    <source>
        <strain evidence="2">SAF-2024a</strain>
        <tissue evidence="2">Leaf</tissue>
    </source>
</reference>
<comment type="caution">
    <text evidence="2">The sequence shown here is derived from an EMBL/GenBank/DDBJ whole genome shotgun (WGS) entry which is preliminary data.</text>
</comment>
<accession>A0ABD1IKX9</accession>
<dbReference type="Proteomes" id="UP001567538">
    <property type="component" value="Unassembled WGS sequence"/>
</dbReference>
<proteinExistence type="predicted"/>
<feature type="region of interest" description="Disordered" evidence="1">
    <location>
        <begin position="153"/>
        <end position="180"/>
    </location>
</feature>
<gene>
    <name evidence="2" type="primary">UVI4</name>
    <name evidence="2" type="ORF">AAHA92_00837</name>
</gene>
<name>A0ABD1IKX9_SALDI</name>
<dbReference type="AlphaFoldDB" id="A0ABD1IKX9"/>
<dbReference type="InterPro" id="IPR034590">
    <property type="entry name" value="POLYCHOME/GIG1"/>
</dbReference>
<sequence length="263" mass="28796">MAVSRDRLSRQDTIVASYSQRRVSRIGDMNIGRENPIPFILVDDNEEGLNARTPFRWRDTTMAGNAGSVGVAAGGASGAPRFRPQNLSHLAGSGRNRVGGFGTPRIRRVARLAGPENMSLAVGSGLGRGGVLPAWYPRRPLNDITAVVKAFERRRREQGGGGRGLQTDRDQVSTPSGHLVQNKAMVSPFLNRPRSIGKVPKILLDITHQNGGDGACLTPQKKLLSSIDVVERVVMEELQKMKRTPSAKRAEREKRVRTLMSMR</sequence>
<dbReference type="PANTHER" id="PTHR35119:SF1">
    <property type="entry name" value="PROTEIN POLYCHOME"/>
    <property type="match status" value="1"/>
</dbReference>
<protein>
    <submittedName>
        <fullName evidence="2">Uv-b-insensitive 4</fullName>
    </submittedName>
</protein>
<evidence type="ECO:0000313" key="3">
    <source>
        <dbReference type="Proteomes" id="UP001567538"/>
    </source>
</evidence>
<dbReference type="EMBL" id="JBEAFC010000001">
    <property type="protein sequence ID" value="KAL1569350.1"/>
    <property type="molecule type" value="Genomic_DNA"/>
</dbReference>
<evidence type="ECO:0000313" key="2">
    <source>
        <dbReference type="EMBL" id="KAL1569350.1"/>
    </source>
</evidence>
<organism evidence="2 3">
    <name type="scientific">Salvia divinorum</name>
    <name type="common">Maria pastora</name>
    <name type="synonym">Diviner's sage</name>
    <dbReference type="NCBI Taxonomy" id="28513"/>
    <lineage>
        <taxon>Eukaryota</taxon>
        <taxon>Viridiplantae</taxon>
        <taxon>Streptophyta</taxon>
        <taxon>Embryophyta</taxon>
        <taxon>Tracheophyta</taxon>
        <taxon>Spermatophyta</taxon>
        <taxon>Magnoliopsida</taxon>
        <taxon>eudicotyledons</taxon>
        <taxon>Gunneridae</taxon>
        <taxon>Pentapetalae</taxon>
        <taxon>asterids</taxon>
        <taxon>lamiids</taxon>
        <taxon>Lamiales</taxon>
        <taxon>Lamiaceae</taxon>
        <taxon>Nepetoideae</taxon>
        <taxon>Mentheae</taxon>
        <taxon>Salviinae</taxon>
        <taxon>Salvia</taxon>
        <taxon>Salvia subgen. Calosphace</taxon>
    </lineage>
</organism>